<gene>
    <name evidence="3" type="ORF">NDU88_005146</name>
</gene>
<feature type="non-terminal residue" evidence="3">
    <location>
        <position position="1"/>
    </location>
</feature>
<name>A0AAV7W8S9_PLEWA</name>
<feature type="domain" description="Reverse transcriptase" evidence="2">
    <location>
        <begin position="1"/>
        <end position="55"/>
    </location>
</feature>
<dbReference type="Proteomes" id="UP001066276">
    <property type="component" value="Chromosome 1_2"/>
</dbReference>
<keyword evidence="4" id="KW-1185">Reference proteome</keyword>
<sequence length="55" mass="5878">GCPLSPLLFLLAMEPLAATIRNSQQITGISLPGGSSKIYLYADDILLTLSDLERS</sequence>
<feature type="non-terminal residue" evidence="3">
    <location>
        <position position="55"/>
    </location>
</feature>
<dbReference type="EMBL" id="JANPWB010000002">
    <property type="protein sequence ID" value="KAJ1209773.1"/>
    <property type="molecule type" value="Genomic_DNA"/>
</dbReference>
<protein>
    <recommendedName>
        <fullName evidence="2">Reverse transcriptase domain-containing protein</fullName>
    </recommendedName>
</protein>
<comment type="caution">
    <text evidence="3">The sequence shown here is derived from an EMBL/GenBank/DDBJ whole genome shotgun (WGS) entry which is preliminary data.</text>
</comment>
<evidence type="ECO:0000259" key="2">
    <source>
        <dbReference type="PROSITE" id="PS50878"/>
    </source>
</evidence>
<dbReference type="PROSITE" id="PS50878">
    <property type="entry name" value="RT_POL"/>
    <property type="match status" value="1"/>
</dbReference>
<organism evidence="3 4">
    <name type="scientific">Pleurodeles waltl</name>
    <name type="common">Iberian ribbed newt</name>
    <dbReference type="NCBI Taxonomy" id="8319"/>
    <lineage>
        <taxon>Eukaryota</taxon>
        <taxon>Metazoa</taxon>
        <taxon>Chordata</taxon>
        <taxon>Craniata</taxon>
        <taxon>Vertebrata</taxon>
        <taxon>Euteleostomi</taxon>
        <taxon>Amphibia</taxon>
        <taxon>Batrachia</taxon>
        <taxon>Caudata</taxon>
        <taxon>Salamandroidea</taxon>
        <taxon>Salamandridae</taxon>
        <taxon>Pleurodelinae</taxon>
        <taxon>Pleurodeles</taxon>
    </lineage>
</organism>
<dbReference type="PANTHER" id="PTHR31635">
    <property type="entry name" value="REVERSE TRANSCRIPTASE DOMAIN-CONTAINING PROTEIN-RELATED"/>
    <property type="match status" value="1"/>
</dbReference>
<keyword evidence="1" id="KW-0732">Signal</keyword>
<evidence type="ECO:0000313" key="4">
    <source>
        <dbReference type="Proteomes" id="UP001066276"/>
    </source>
</evidence>
<proteinExistence type="predicted"/>
<dbReference type="PANTHER" id="PTHR31635:SF196">
    <property type="entry name" value="REVERSE TRANSCRIPTASE DOMAIN-CONTAINING PROTEIN-RELATED"/>
    <property type="match status" value="1"/>
</dbReference>
<dbReference type="AlphaFoldDB" id="A0AAV7W8S9"/>
<reference evidence="3" key="1">
    <citation type="journal article" date="2022" name="bioRxiv">
        <title>Sequencing and chromosome-scale assembly of the giantPleurodeles waltlgenome.</title>
        <authorList>
            <person name="Brown T."/>
            <person name="Elewa A."/>
            <person name="Iarovenko S."/>
            <person name="Subramanian E."/>
            <person name="Araus A.J."/>
            <person name="Petzold A."/>
            <person name="Susuki M."/>
            <person name="Suzuki K.-i.T."/>
            <person name="Hayashi T."/>
            <person name="Toyoda A."/>
            <person name="Oliveira C."/>
            <person name="Osipova E."/>
            <person name="Leigh N.D."/>
            <person name="Simon A."/>
            <person name="Yun M.H."/>
        </authorList>
    </citation>
    <scope>NUCLEOTIDE SEQUENCE</scope>
    <source>
        <strain evidence="3">20211129_DDA</strain>
        <tissue evidence="3">Liver</tissue>
    </source>
</reference>
<accession>A0AAV7W8S9</accession>
<evidence type="ECO:0000313" key="3">
    <source>
        <dbReference type="EMBL" id="KAJ1209773.1"/>
    </source>
</evidence>
<feature type="chain" id="PRO_5043911080" description="Reverse transcriptase domain-containing protein" evidence="1">
    <location>
        <begin position="20"/>
        <end position="55"/>
    </location>
</feature>
<dbReference type="Pfam" id="PF00078">
    <property type="entry name" value="RVT_1"/>
    <property type="match status" value="1"/>
</dbReference>
<dbReference type="InterPro" id="IPR000477">
    <property type="entry name" value="RT_dom"/>
</dbReference>
<evidence type="ECO:0000256" key="1">
    <source>
        <dbReference type="SAM" id="SignalP"/>
    </source>
</evidence>
<feature type="signal peptide" evidence="1">
    <location>
        <begin position="1"/>
        <end position="19"/>
    </location>
</feature>